<dbReference type="Proteomes" id="UP001304429">
    <property type="component" value="Chromosome"/>
</dbReference>
<dbReference type="AlphaFoldDB" id="A0AAX4FG71"/>
<protein>
    <submittedName>
        <fullName evidence="2">Uncharacterized protein</fullName>
    </submittedName>
</protein>
<evidence type="ECO:0000256" key="1">
    <source>
        <dbReference type="SAM" id="MobiDB-lite"/>
    </source>
</evidence>
<dbReference type="EMBL" id="CP137539">
    <property type="protein sequence ID" value="WOP55014.1"/>
    <property type="molecule type" value="Genomic_DNA"/>
</dbReference>
<accession>A0AAX4FG71</accession>
<organism evidence="2 3">
    <name type="scientific">Xanthomonas euvesicatoria</name>
    <dbReference type="NCBI Taxonomy" id="456327"/>
    <lineage>
        <taxon>Bacteria</taxon>
        <taxon>Pseudomonadati</taxon>
        <taxon>Pseudomonadota</taxon>
        <taxon>Gammaproteobacteria</taxon>
        <taxon>Lysobacterales</taxon>
        <taxon>Lysobacteraceae</taxon>
        <taxon>Xanthomonas</taxon>
    </lineage>
</organism>
<dbReference type="GeneID" id="61779276"/>
<sequence>MHDEKLGQKSAAVARAPLGIEDPRTAGASIQQRSEDDERKRNFRGGNPRPLAVQWALAGDAPRGPSVVRKVGFSWLNSDEHRVHAQ</sequence>
<evidence type="ECO:0000313" key="2">
    <source>
        <dbReference type="EMBL" id="WOP55014.1"/>
    </source>
</evidence>
<evidence type="ECO:0000313" key="3">
    <source>
        <dbReference type="Proteomes" id="UP001304429"/>
    </source>
</evidence>
<gene>
    <name evidence="2" type="ORF">R5577_11840</name>
</gene>
<name>A0AAX4FG71_XANEU</name>
<proteinExistence type="predicted"/>
<reference evidence="2" key="1">
    <citation type="submission" date="2023-10" db="EMBL/GenBank/DDBJ databases">
        <title>Comparative Genomic Analysis of Tomato Bacterial Spot Xanthomonads Reveals A New Lineage of Xanthomonas euvesicatoria.</title>
        <authorList>
            <person name="Huang C.-J."/>
            <person name="Wu T.-L."/>
            <person name="Wu Y.-L."/>
            <person name="Wang R.-S."/>
            <person name="Lin Y.-C."/>
        </authorList>
    </citation>
    <scope>NUCLEOTIDE SEQUENCE</scope>
    <source>
        <strain evidence="2">T0319-01</strain>
    </source>
</reference>
<dbReference type="RefSeq" id="WP_216598959.1">
    <property type="nucleotide sequence ID" value="NZ_CP137532.1"/>
</dbReference>
<feature type="region of interest" description="Disordered" evidence="1">
    <location>
        <begin position="1"/>
        <end position="49"/>
    </location>
</feature>